<evidence type="ECO:0000313" key="2">
    <source>
        <dbReference type="EMBL" id="OMJ82883.1"/>
    </source>
</evidence>
<sequence length="67" mass="8130">MQEYADVYSKEISTMELFEQNKSLQNEIDELKKHYEKLIKIRENLIKLNAQEGRILKRKPNRSNYDN</sequence>
<protein>
    <submittedName>
        <fullName evidence="2">Uncharacterized protein</fullName>
    </submittedName>
</protein>
<dbReference type="AlphaFoldDB" id="A0A1R2C1F9"/>
<organism evidence="2 3">
    <name type="scientific">Stentor coeruleus</name>
    <dbReference type="NCBI Taxonomy" id="5963"/>
    <lineage>
        <taxon>Eukaryota</taxon>
        <taxon>Sar</taxon>
        <taxon>Alveolata</taxon>
        <taxon>Ciliophora</taxon>
        <taxon>Postciliodesmatophora</taxon>
        <taxon>Heterotrichea</taxon>
        <taxon>Heterotrichida</taxon>
        <taxon>Stentoridae</taxon>
        <taxon>Stentor</taxon>
    </lineage>
</organism>
<keyword evidence="3" id="KW-1185">Reference proteome</keyword>
<dbReference type="EMBL" id="MPUH01000323">
    <property type="protein sequence ID" value="OMJ82883.1"/>
    <property type="molecule type" value="Genomic_DNA"/>
</dbReference>
<gene>
    <name evidence="2" type="ORF">SteCoe_16277</name>
</gene>
<comment type="caution">
    <text evidence="2">The sequence shown here is derived from an EMBL/GenBank/DDBJ whole genome shotgun (WGS) entry which is preliminary data.</text>
</comment>
<name>A0A1R2C1F9_9CILI</name>
<reference evidence="2 3" key="1">
    <citation type="submission" date="2016-11" db="EMBL/GenBank/DDBJ databases">
        <title>The macronuclear genome of Stentor coeruleus: a giant cell with tiny introns.</title>
        <authorList>
            <person name="Slabodnick M."/>
            <person name="Ruby J.G."/>
            <person name="Reiff S.B."/>
            <person name="Swart E.C."/>
            <person name="Gosai S."/>
            <person name="Prabakaran S."/>
            <person name="Witkowska E."/>
            <person name="Larue G.E."/>
            <person name="Fisher S."/>
            <person name="Freeman R.M."/>
            <person name="Gunawardena J."/>
            <person name="Chu W."/>
            <person name="Stover N.A."/>
            <person name="Gregory B.D."/>
            <person name="Nowacki M."/>
            <person name="Derisi J."/>
            <person name="Roy S.W."/>
            <person name="Marshall W.F."/>
            <person name="Sood P."/>
        </authorList>
    </citation>
    <scope>NUCLEOTIDE SEQUENCE [LARGE SCALE GENOMIC DNA]</scope>
    <source>
        <strain evidence="2">WM001</strain>
    </source>
</reference>
<feature type="coiled-coil region" evidence="1">
    <location>
        <begin position="14"/>
        <end position="51"/>
    </location>
</feature>
<dbReference type="Proteomes" id="UP000187209">
    <property type="component" value="Unassembled WGS sequence"/>
</dbReference>
<keyword evidence="1" id="KW-0175">Coiled coil</keyword>
<evidence type="ECO:0000256" key="1">
    <source>
        <dbReference type="SAM" id="Coils"/>
    </source>
</evidence>
<proteinExistence type="predicted"/>
<accession>A0A1R2C1F9</accession>
<evidence type="ECO:0000313" key="3">
    <source>
        <dbReference type="Proteomes" id="UP000187209"/>
    </source>
</evidence>